<name>R2SI05_9ENTE</name>
<organism evidence="6 7">
    <name type="scientific">Enterococcus pallens ATCC BAA-351</name>
    <dbReference type="NCBI Taxonomy" id="1158607"/>
    <lineage>
        <taxon>Bacteria</taxon>
        <taxon>Bacillati</taxon>
        <taxon>Bacillota</taxon>
        <taxon>Bacilli</taxon>
        <taxon>Lactobacillales</taxon>
        <taxon>Enterococcaceae</taxon>
        <taxon>Enterococcus</taxon>
    </lineage>
</organism>
<dbReference type="PATRIC" id="fig|1158607.3.peg.2900"/>
<dbReference type="CDD" id="cd00383">
    <property type="entry name" value="trans_reg_C"/>
    <property type="match status" value="1"/>
</dbReference>
<dbReference type="InterPro" id="IPR036388">
    <property type="entry name" value="WH-like_DNA-bd_sf"/>
</dbReference>
<dbReference type="PROSITE" id="PS51755">
    <property type="entry name" value="OMPR_PHOB"/>
    <property type="match status" value="1"/>
</dbReference>
<evidence type="ECO:0000256" key="3">
    <source>
        <dbReference type="ARBA" id="ARBA00023163"/>
    </source>
</evidence>
<dbReference type="AlphaFoldDB" id="R2SI05"/>
<dbReference type="HOGENOM" id="CLU_088180_0_0_9"/>
<dbReference type="STRING" id="160454.RV10_GL000572"/>
<proteinExistence type="predicted"/>
<dbReference type="GO" id="GO:0003677">
    <property type="term" value="F:DNA binding"/>
    <property type="evidence" value="ECO:0007669"/>
    <property type="project" value="UniProtKB-UniRule"/>
</dbReference>
<dbReference type="EMBL" id="AJAQ01000026">
    <property type="protein sequence ID" value="EOH92461.1"/>
    <property type="molecule type" value="Genomic_DNA"/>
</dbReference>
<dbReference type="eggNOG" id="COG0745">
    <property type="taxonomic scope" value="Bacteria"/>
</dbReference>
<keyword evidence="7" id="KW-1185">Reference proteome</keyword>
<dbReference type="OrthoDB" id="2191463at2"/>
<dbReference type="SUPFAM" id="SSF46894">
    <property type="entry name" value="C-terminal effector domain of the bipartite response regulators"/>
    <property type="match status" value="1"/>
</dbReference>
<evidence type="ECO:0000313" key="6">
    <source>
        <dbReference type="EMBL" id="EOH92461.1"/>
    </source>
</evidence>
<dbReference type="InterPro" id="IPR001867">
    <property type="entry name" value="OmpR/PhoB-type_DNA-bd"/>
</dbReference>
<evidence type="ECO:0000256" key="2">
    <source>
        <dbReference type="ARBA" id="ARBA00023125"/>
    </source>
</evidence>
<keyword evidence="3" id="KW-0804">Transcription</keyword>
<evidence type="ECO:0000259" key="5">
    <source>
        <dbReference type="PROSITE" id="PS51755"/>
    </source>
</evidence>
<feature type="DNA-binding region" description="OmpR/PhoB-type" evidence="4">
    <location>
        <begin position="122"/>
        <end position="224"/>
    </location>
</feature>
<sequence>MQLILLLTKNVLMEQGLQKQLQQLSYEVLCSAQALQHLRRKEFMMRDYCAVIFSETITNKEIIDVLPQLITANVAVFRKFSGPPTAEEQERLEMLGVSEWITEDVPLDQLRECLAEKMNQLQQTEEKQYAELYHSSVMTEKLQEQFIKLLTKKEQQLFLYLQANHGEIVPREELCGYLWNEPLSHSRMSQLSVLVKKIKEKLVEMGFNEDLLRTIWGRGYCLTSEFSIKFLE</sequence>
<dbReference type="Pfam" id="PF00486">
    <property type="entry name" value="Trans_reg_C"/>
    <property type="match status" value="1"/>
</dbReference>
<evidence type="ECO:0000256" key="4">
    <source>
        <dbReference type="PROSITE-ProRule" id="PRU01091"/>
    </source>
</evidence>
<comment type="caution">
    <text evidence="6">The sequence shown here is derived from an EMBL/GenBank/DDBJ whole genome shotgun (WGS) entry which is preliminary data.</text>
</comment>
<dbReference type="InterPro" id="IPR016032">
    <property type="entry name" value="Sig_transdc_resp-reg_C-effctor"/>
</dbReference>
<dbReference type="RefSeq" id="WP_010757895.1">
    <property type="nucleotide sequence ID" value="NZ_ASWD01000001.1"/>
</dbReference>
<dbReference type="SMART" id="SM00862">
    <property type="entry name" value="Trans_reg_C"/>
    <property type="match status" value="1"/>
</dbReference>
<keyword evidence="1" id="KW-0805">Transcription regulation</keyword>
<evidence type="ECO:0000256" key="1">
    <source>
        <dbReference type="ARBA" id="ARBA00023015"/>
    </source>
</evidence>
<feature type="domain" description="OmpR/PhoB-type" evidence="5">
    <location>
        <begin position="122"/>
        <end position="224"/>
    </location>
</feature>
<keyword evidence="2 4" id="KW-0238">DNA-binding</keyword>
<dbReference type="GO" id="GO:0006355">
    <property type="term" value="P:regulation of DNA-templated transcription"/>
    <property type="evidence" value="ECO:0007669"/>
    <property type="project" value="InterPro"/>
</dbReference>
<evidence type="ECO:0000313" key="7">
    <source>
        <dbReference type="Proteomes" id="UP000013782"/>
    </source>
</evidence>
<dbReference type="GO" id="GO:0000160">
    <property type="term" value="P:phosphorelay signal transduction system"/>
    <property type="evidence" value="ECO:0007669"/>
    <property type="project" value="InterPro"/>
</dbReference>
<accession>R2SI05</accession>
<dbReference type="Proteomes" id="UP000013782">
    <property type="component" value="Unassembled WGS sequence"/>
</dbReference>
<dbReference type="Gene3D" id="1.10.10.10">
    <property type="entry name" value="Winged helix-like DNA-binding domain superfamily/Winged helix DNA-binding domain"/>
    <property type="match status" value="1"/>
</dbReference>
<reference evidence="6 7" key="1">
    <citation type="submission" date="2013-02" db="EMBL/GenBank/DDBJ databases">
        <title>The Genome Sequence of Enterococcus pallens BAA-351.</title>
        <authorList>
            <consortium name="The Broad Institute Genome Sequencing Platform"/>
            <consortium name="The Broad Institute Genome Sequencing Center for Infectious Disease"/>
            <person name="Earl A.M."/>
            <person name="Gilmore M.S."/>
            <person name="Lebreton F."/>
            <person name="Walker B."/>
            <person name="Young S.K."/>
            <person name="Zeng Q."/>
            <person name="Gargeya S."/>
            <person name="Fitzgerald M."/>
            <person name="Haas B."/>
            <person name="Abouelleil A."/>
            <person name="Alvarado L."/>
            <person name="Arachchi H.M."/>
            <person name="Berlin A.M."/>
            <person name="Chapman S.B."/>
            <person name="Dewar J."/>
            <person name="Goldberg J."/>
            <person name="Griggs A."/>
            <person name="Gujja S."/>
            <person name="Hansen M."/>
            <person name="Howarth C."/>
            <person name="Imamovic A."/>
            <person name="Larimer J."/>
            <person name="McCowan C."/>
            <person name="Murphy C."/>
            <person name="Neiman D."/>
            <person name="Pearson M."/>
            <person name="Priest M."/>
            <person name="Roberts A."/>
            <person name="Saif S."/>
            <person name="Shea T."/>
            <person name="Sisk P."/>
            <person name="Sykes S."/>
            <person name="Wortman J."/>
            <person name="Nusbaum C."/>
            <person name="Birren B."/>
        </authorList>
    </citation>
    <scope>NUCLEOTIDE SEQUENCE [LARGE SCALE GENOMIC DNA]</scope>
    <source>
        <strain evidence="6 7">ATCC BAA-351</strain>
    </source>
</reference>
<protein>
    <recommendedName>
        <fullName evidence="5">OmpR/PhoB-type domain-containing protein</fullName>
    </recommendedName>
</protein>
<gene>
    <name evidence="6" type="ORF">UAU_02913</name>
</gene>